<dbReference type="Proteomes" id="UP000439903">
    <property type="component" value="Unassembled WGS sequence"/>
</dbReference>
<dbReference type="AlphaFoldDB" id="A0A8H3XKL1"/>
<keyword evidence="2" id="KW-1185">Reference proteome</keyword>
<proteinExistence type="predicted"/>
<accession>A0A8H3XKL1</accession>
<name>A0A8H3XKL1_GIGMA</name>
<protein>
    <submittedName>
        <fullName evidence="1">Uncharacterized protein</fullName>
    </submittedName>
</protein>
<evidence type="ECO:0000313" key="1">
    <source>
        <dbReference type="EMBL" id="KAF0471627.1"/>
    </source>
</evidence>
<evidence type="ECO:0000313" key="2">
    <source>
        <dbReference type="Proteomes" id="UP000439903"/>
    </source>
</evidence>
<gene>
    <name evidence="1" type="ORF">F8M41_025168</name>
</gene>
<dbReference type="EMBL" id="WTPW01000889">
    <property type="protein sequence ID" value="KAF0471627.1"/>
    <property type="molecule type" value="Genomic_DNA"/>
</dbReference>
<comment type="caution">
    <text evidence="1">The sequence shown here is derived from an EMBL/GenBank/DDBJ whole genome shotgun (WGS) entry which is preliminary data.</text>
</comment>
<organism evidence="1 2">
    <name type="scientific">Gigaspora margarita</name>
    <dbReference type="NCBI Taxonomy" id="4874"/>
    <lineage>
        <taxon>Eukaryota</taxon>
        <taxon>Fungi</taxon>
        <taxon>Fungi incertae sedis</taxon>
        <taxon>Mucoromycota</taxon>
        <taxon>Glomeromycotina</taxon>
        <taxon>Glomeromycetes</taxon>
        <taxon>Diversisporales</taxon>
        <taxon>Gigasporaceae</taxon>
        <taxon>Gigaspora</taxon>
    </lineage>
</organism>
<sequence length="163" mass="19466">MELLTTVLLKYQKENNEYLLDSEQFQQMIELNEPKLNIAKAHPIRINEYFNLNANTFYCFNIDDFHDIYRIRKPNTTTLSSVNHMATCTYDLSYNFQKFNWIKNQIQLEDQNQNKLLTIHIYGNAISERKEERSIKNLKIIGIQEQNLYLTKDYLDALKMITS</sequence>
<reference evidence="1 2" key="1">
    <citation type="journal article" date="2019" name="Environ. Microbiol.">
        <title>At the nexus of three kingdoms: the genome of the mycorrhizal fungus Gigaspora margarita provides insights into plant, endobacterial and fungal interactions.</title>
        <authorList>
            <person name="Venice F."/>
            <person name="Ghignone S."/>
            <person name="Salvioli di Fossalunga A."/>
            <person name="Amselem J."/>
            <person name="Novero M."/>
            <person name="Xianan X."/>
            <person name="Sedzielewska Toro K."/>
            <person name="Morin E."/>
            <person name="Lipzen A."/>
            <person name="Grigoriev I.V."/>
            <person name="Henrissat B."/>
            <person name="Martin F.M."/>
            <person name="Bonfante P."/>
        </authorList>
    </citation>
    <scope>NUCLEOTIDE SEQUENCE [LARGE SCALE GENOMIC DNA]</scope>
    <source>
        <strain evidence="1 2">BEG34</strain>
    </source>
</reference>
<dbReference type="OrthoDB" id="10693608at2759"/>